<feature type="compositionally biased region" description="Basic and acidic residues" evidence="1">
    <location>
        <begin position="51"/>
        <end position="115"/>
    </location>
</feature>
<organism evidence="3 4">
    <name type="scientific">Octopus sinensis</name>
    <name type="common">East Asian common octopus</name>
    <dbReference type="NCBI Taxonomy" id="2607531"/>
    <lineage>
        <taxon>Eukaryota</taxon>
        <taxon>Metazoa</taxon>
        <taxon>Spiralia</taxon>
        <taxon>Lophotrochozoa</taxon>
        <taxon>Mollusca</taxon>
        <taxon>Cephalopoda</taxon>
        <taxon>Coleoidea</taxon>
        <taxon>Octopodiformes</taxon>
        <taxon>Octopoda</taxon>
        <taxon>Incirrata</taxon>
        <taxon>Octopodidae</taxon>
        <taxon>Octopus</taxon>
    </lineage>
</organism>
<feature type="compositionally biased region" description="Low complexity" evidence="1">
    <location>
        <begin position="174"/>
        <end position="211"/>
    </location>
</feature>
<evidence type="ECO:0000313" key="4">
    <source>
        <dbReference type="RefSeq" id="XP_036370445.1"/>
    </source>
</evidence>
<feature type="compositionally biased region" description="Polar residues" evidence="1">
    <location>
        <begin position="212"/>
        <end position="227"/>
    </location>
</feature>
<gene>
    <name evidence="4" type="primary">LOC115225867</name>
</gene>
<feature type="compositionally biased region" description="Basic and acidic residues" evidence="1">
    <location>
        <begin position="149"/>
        <end position="159"/>
    </location>
</feature>
<reference evidence="4" key="1">
    <citation type="submission" date="2025-08" db="UniProtKB">
        <authorList>
            <consortium name="RefSeq"/>
        </authorList>
    </citation>
    <scope>IDENTIFICATION</scope>
</reference>
<evidence type="ECO:0000256" key="1">
    <source>
        <dbReference type="SAM" id="MobiDB-lite"/>
    </source>
</evidence>
<keyword evidence="2" id="KW-0472">Membrane</keyword>
<keyword evidence="2" id="KW-0812">Transmembrane</keyword>
<feature type="transmembrane region" description="Helical" evidence="2">
    <location>
        <begin position="6"/>
        <end position="30"/>
    </location>
</feature>
<evidence type="ECO:0000256" key="2">
    <source>
        <dbReference type="SAM" id="Phobius"/>
    </source>
</evidence>
<name>A0A7E6FS74_9MOLL</name>
<dbReference type="Proteomes" id="UP000515154">
    <property type="component" value="Linkage group LG28"/>
</dbReference>
<feature type="compositionally biased region" description="Polar residues" evidence="1">
    <location>
        <begin position="116"/>
        <end position="125"/>
    </location>
</feature>
<feature type="region of interest" description="Disordered" evidence="1">
    <location>
        <begin position="51"/>
        <end position="243"/>
    </location>
</feature>
<protein>
    <submittedName>
        <fullName evidence="4">Zinc finger CCCH domain-containing protein 18-like isoform X1</fullName>
    </submittedName>
</protein>
<sequence length="297" mass="34518">MNWQYANIYIFLFSVYGFFLIICLWLLAMFKVYGLVTIKYLQTFKLSGQKKSEDSGKREEENCLRDDWEQRREENKCCDRSKEKERDRYGQQTRDQRTRIGRSAEDENSHHEQQRSNEGSSSEQQVPFEDGLGKQQTQVTADDCGVQRTQDKSSCYEKKAPRKKVWSANKSELDSSSEGSSKTSTNSQALRTSDIAKSSSESNISMMSSKETCSTKQKYSSLKSSRSQQHHWKRLSSSGPTTSELIRRFESKDRSEDNVVRHRHRKNHVSVTKLVDTFENLAGNKSRHYVHIPLYPY</sequence>
<dbReference type="RefSeq" id="XP_036370445.1">
    <property type="nucleotide sequence ID" value="XM_036514552.1"/>
</dbReference>
<dbReference type="AlphaFoldDB" id="A0A7E6FS74"/>
<keyword evidence="3" id="KW-1185">Reference proteome</keyword>
<evidence type="ECO:0000313" key="3">
    <source>
        <dbReference type="Proteomes" id="UP000515154"/>
    </source>
</evidence>
<proteinExistence type="predicted"/>
<accession>A0A7E6FS74</accession>
<keyword evidence="2" id="KW-1133">Transmembrane helix</keyword>